<comment type="caution">
    <text evidence="2">The sequence shown here is derived from an EMBL/GenBank/DDBJ whole genome shotgun (WGS) entry which is preliminary data.</text>
</comment>
<feature type="signal peptide" evidence="1">
    <location>
        <begin position="1"/>
        <end position="27"/>
    </location>
</feature>
<gene>
    <name evidence="2" type="ORF">LIZ65_03570</name>
</gene>
<accession>A0ABS8DD53</accession>
<sequence length="182" mass="21027">MKKKWNLSLILAVCVLLLAAGAGFSFGFDTGQITNDQARIKKELSRVSVSGPIEMRQVARSDTGKMEMSVLTDYLKEFQKYAYTLKLCSERLDLLEEKPEDAMTISEISSIMQENQNSYAKLKQLVERPQEFLREKMAEYGSEYSPWIEDWSEDLEVTECRSVWEGSLTEVYNKNLERLKKI</sequence>
<dbReference type="RefSeq" id="WP_066735404.1">
    <property type="nucleotide sequence ID" value="NZ_JAJCIQ010000001.1"/>
</dbReference>
<keyword evidence="1" id="KW-0732">Signal</keyword>
<evidence type="ECO:0000313" key="2">
    <source>
        <dbReference type="EMBL" id="MCB7386358.1"/>
    </source>
</evidence>
<evidence type="ECO:0000256" key="1">
    <source>
        <dbReference type="SAM" id="SignalP"/>
    </source>
</evidence>
<protein>
    <submittedName>
        <fullName evidence="2">Uncharacterized protein</fullName>
    </submittedName>
</protein>
<keyword evidence="3" id="KW-1185">Reference proteome</keyword>
<dbReference type="EMBL" id="JAJCIS010000001">
    <property type="protein sequence ID" value="MCB7386358.1"/>
    <property type="molecule type" value="Genomic_DNA"/>
</dbReference>
<evidence type="ECO:0000313" key="3">
    <source>
        <dbReference type="Proteomes" id="UP001299546"/>
    </source>
</evidence>
<name>A0ABS8DD53_9FIRM</name>
<feature type="chain" id="PRO_5046465994" evidence="1">
    <location>
        <begin position="28"/>
        <end position="182"/>
    </location>
</feature>
<reference evidence="2 3" key="1">
    <citation type="submission" date="2021-10" db="EMBL/GenBank/DDBJ databases">
        <title>Collection of gut derived symbiotic bacterial strains cultured from healthy donors.</title>
        <authorList>
            <person name="Lin H."/>
            <person name="Littmann E."/>
            <person name="Kohout C."/>
            <person name="Pamer E.G."/>
        </authorList>
    </citation>
    <scope>NUCLEOTIDE SEQUENCE [LARGE SCALE GENOMIC DNA]</scope>
    <source>
        <strain evidence="2 3">DFI.1.165</strain>
    </source>
</reference>
<proteinExistence type="predicted"/>
<organism evidence="2 3">
    <name type="scientific">Bariatricus massiliensis</name>
    <dbReference type="NCBI Taxonomy" id="1745713"/>
    <lineage>
        <taxon>Bacteria</taxon>
        <taxon>Bacillati</taxon>
        <taxon>Bacillota</taxon>
        <taxon>Clostridia</taxon>
        <taxon>Lachnospirales</taxon>
        <taxon>Lachnospiraceae</taxon>
        <taxon>Bariatricus</taxon>
    </lineage>
</organism>
<dbReference type="Proteomes" id="UP001299546">
    <property type="component" value="Unassembled WGS sequence"/>
</dbReference>